<feature type="compositionally biased region" description="Basic and acidic residues" evidence="1">
    <location>
        <begin position="982"/>
        <end position="993"/>
    </location>
</feature>
<organism evidence="2 3">
    <name type="scientific">Euplotes crassus</name>
    <dbReference type="NCBI Taxonomy" id="5936"/>
    <lineage>
        <taxon>Eukaryota</taxon>
        <taxon>Sar</taxon>
        <taxon>Alveolata</taxon>
        <taxon>Ciliophora</taxon>
        <taxon>Intramacronucleata</taxon>
        <taxon>Spirotrichea</taxon>
        <taxon>Hypotrichia</taxon>
        <taxon>Euplotida</taxon>
        <taxon>Euplotidae</taxon>
        <taxon>Moneuplotes</taxon>
    </lineage>
</organism>
<feature type="region of interest" description="Disordered" evidence="1">
    <location>
        <begin position="939"/>
        <end position="967"/>
    </location>
</feature>
<dbReference type="AlphaFoldDB" id="A0AAD1UKG1"/>
<feature type="compositionally biased region" description="Basic residues" evidence="1">
    <location>
        <begin position="700"/>
        <end position="718"/>
    </location>
</feature>
<feature type="compositionally biased region" description="Basic and acidic residues" evidence="1">
    <location>
        <begin position="741"/>
        <end position="753"/>
    </location>
</feature>
<feature type="compositionally biased region" description="Basic residues" evidence="1">
    <location>
        <begin position="1051"/>
        <end position="1062"/>
    </location>
</feature>
<keyword evidence="3" id="KW-1185">Reference proteome</keyword>
<dbReference type="Gene3D" id="1.25.40.10">
    <property type="entry name" value="Tetratricopeptide repeat domain"/>
    <property type="match status" value="1"/>
</dbReference>
<protein>
    <submittedName>
        <fullName evidence="2">Uncharacterized protein</fullName>
    </submittedName>
</protein>
<reference evidence="2" key="1">
    <citation type="submission" date="2023-07" db="EMBL/GenBank/DDBJ databases">
        <authorList>
            <consortium name="AG Swart"/>
            <person name="Singh M."/>
            <person name="Singh A."/>
            <person name="Seah K."/>
            <person name="Emmerich C."/>
        </authorList>
    </citation>
    <scope>NUCLEOTIDE SEQUENCE</scope>
    <source>
        <strain evidence="2">DP1</strain>
    </source>
</reference>
<feature type="compositionally biased region" description="Basic residues" evidence="1">
    <location>
        <begin position="1102"/>
        <end position="1111"/>
    </location>
</feature>
<feature type="compositionally biased region" description="Basic and acidic residues" evidence="1">
    <location>
        <begin position="290"/>
        <end position="301"/>
    </location>
</feature>
<feature type="region of interest" description="Disordered" evidence="1">
    <location>
        <begin position="1045"/>
        <end position="1147"/>
    </location>
</feature>
<proteinExistence type="predicted"/>
<dbReference type="InterPro" id="IPR011990">
    <property type="entry name" value="TPR-like_helical_dom_sf"/>
</dbReference>
<dbReference type="EMBL" id="CAMPGE010011572">
    <property type="protein sequence ID" value="CAI2370397.1"/>
    <property type="molecule type" value="Genomic_DNA"/>
</dbReference>
<comment type="caution">
    <text evidence="2">The sequence shown here is derived from an EMBL/GenBank/DDBJ whole genome shotgun (WGS) entry which is preliminary data.</text>
</comment>
<feature type="compositionally biased region" description="Basic residues" evidence="1">
    <location>
        <begin position="950"/>
        <end position="959"/>
    </location>
</feature>
<name>A0AAD1UKG1_EUPCR</name>
<gene>
    <name evidence="2" type="ORF">ECRASSUSDP1_LOCUS11709</name>
</gene>
<feature type="region of interest" description="Disordered" evidence="1">
    <location>
        <begin position="982"/>
        <end position="1012"/>
    </location>
</feature>
<feature type="compositionally biased region" description="Basic and acidic residues" evidence="1">
    <location>
        <begin position="939"/>
        <end position="949"/>
    </location>
</feature>
<dbReference type="SUPFAM" id="SSF48452">
    <property type="entry name" value="TPR-like"/>
    <property type="match status" value="1"/>
</dbReference>
<evidence type="ECO:0000313" key="2">
    <source>
        <dbReference type="EMBL" id="CAI2370397.1"/>
    </source>
</evidence>
<accession>A0AAD1UKG1</accession>
<dbReference type="Proteomes" id="UP001295684">
    <property type="component" value="Unassembled WGS sequence"/>
</dbReference>
<feature type="compositionally biased region" description="Basic and acidic residues" evidence="1">
    <location>
        <begin position="1112"/>
        <end position="1131"/>
    </location>
</feature>
<feature type="region of interest" description="Disordered" evidence="1">
    <location>
        <begin position="680"/>
        <end position="812"/>
    </location>
</feature>
<feature type="compositionally biased region" description="Polar residues" evidence="1">
    <location>
        <begin position="719"/>
        <end position="736"/>
    </location>
</feature>
<feature type="region of interest" description="Disordered" evidence="1">
    <location>
        <begin position="1"/>
        <end position="34"/>
    </location>
</feature>
<sequence length="1147" mass="130706">MSKQNTNKENSLEDIDLLGSKGEETKIGNPETDPTFKKHYNKELRVSQDEVPIVLNDLNDSALKYISKEQYEIAIVLFQKAQGIINVVSLDHCRRDQQMGFLVFHNMAACYQRMNSLEECAIAFQNSLRLLGDYSSLKNQSISQRMVMIEREAKIRMQLCALFSQLHRHKDALEQATLSIKLLHCLFKDLDALCRFYIEKSNDDELEIIEEHLQSKGESLNDDHKAYYDCITQMMKSNPETAIQASKNQLDEGISLMEKAAKKIHPVIKEVLERSVKEKNINSQNPNEKYITDKDPDKKYPENFGKAIDEPADDEDLQFQNLNQQKNKLDDSDLDFDEKLDMRSVLGYFNQSEWIGNINIGNIMQIIPLKNKDLMIDAKNENQLTRPSFLEKIALLAAGYFCVSTEIRFILQLDEDPTFSREDKEPESEYWHAKSLEIACCFLPSDCPLVNHIMLSYQKHHSPAQQLIKEDEENEDELFCVKPLNGIDCNKFQPLIRKLNDVNVLITPCGLSPAYKVTNNLLKEYKEGLIKYFSDDSLEETIKRDDLNISQNRSKQPQANAQAVEEYNNFDKIKSSCSVNSNFEARSKSLIDSLLMNKKSVIDILSQQTSNGEKQRLLQKIFEDLDSGYFKNISEDPKTLKEANGSVSNMEHTKSMAVADESHDSLFYDEDAPNKNLKEKMTSHSFHKRPLSQNSCIRSKSTRQKKRKKTPVRHKSKGQHSLISNIHGSNSKITQDTQDENYSRSKLIDDSKFGSKKAVVNASMRPKSSRGNRSFDSRGNIKGVKYEAPSKKTRASASGNSKGKNEASKKKKNYSCAGQFNADKLLAKYRQLRDNTGSCSSFSGIEHPINNLVSSIRDKNSRNIEKFGEKAILNSKMDIKECNSQYLINSDSFKGNHHHNQSFDINYHPRALKSKKKKEEANKALLNFEEMKKKIMKDYAKKPKKEAKSKGSKPSHNRHTAGPISGYFNSQKEDLLKYDKHRDSQMKCKRDEDSLFTNENHSKKNIKKQGSKHSFATIYDANNFGNWGPNVPLSQKSINLGGIALKTQPSRNKKHTPSKSKGPRSTFGQKRKSKCGNIENKSCNYITSHKPTKSTSILTSSKIHHTKPKSGSKKEDGRCKGQRVKKDHESSVFEPVPHSIANAKTLL</sequence>
<feature type="compositionally biased region" description="Polar residues" evidence="1">
    <location>
        <begin position="1079"/>
        <end position="1089"/>
    </location>
</feature>
<evidence type="ECO:0000313" key="3">
    <source>
        <dbReference type="Proteomes" id="UP001295684"/>
    </source>
</evidence>
<feature type="region of interest" description="Disordered" evidence="1">
    <location>
        <begin position="278"/>
        <end position="306"/>
    </location>
</feature>
<evidence type="ECO:0000256" key="1">
    <source>
        <dbReference type="SAM" id="MobiDB-lite"/>
    </source>
</evidence>